<reference evidence="1" key="1">
    <citation type="submission" date="2014-09" db="EMBL/GenBank/DDBJ databases">
        <authorList>
            <person name="Magalhaes I.L.F."/>
            <person name="Oliveira U."/>
            <person name="Santos F.R."/>
            <person name="Vidigal T.H.D.A."/>
            <person name="Brescovit A.D."/>
            <person name="Santos A.J."/>
        </authorList>
    </citation>
    <scope>NUCLEOTIDE SEQUENCE</scope>
    <source>
        <tissue evidence="1">Shoot tissue taken approximately 20 cm above the soil surface</tissue>
    </source>
</reference>
<proteinExistence type="predicted"/>
<sequence length="28" mass="3429">MAAIDTRSYHLHVQKRHVHLFIMYNYLA</sequence>
<protein>
    <submittedName>
        <fullName evidence="1">Uncharacterized protein</fullName>
    </submittedName>
</protein>
<reference evidence="1" key="2">
    <citation type="journal article" date="2015" name="Data Brief">
        <title>Shoot transcriptome of the giant reed, Arundo donax.</title>
        <authorList>
            <person name="Barrero R.A."/>
            <person name="Guerrero F.D."/>
            <person name="Moolhuijzen P."/>
            <person name="Goolsby J.A."/>
            <person name="Tidwell J."/>
            <person name="Bellgard S.E."/>
            <person name="Bellgard M.I."/>
        </authorList>
    </citation>
    <scope>NUCLEOTIDE SEQUENCE</scope>
    <source>
        <tissue evidence="1">Shoot tissue taken approximately 20 cm above the soil surface</tissue>
    </source>
</reference>
<accession>A0A0A9ENK7</accession>
<organism evidence="1">
    <name type="scientific">Arundo donax</name>
    <name type="common">Giant reed</name>
    <name type="synonym">Donax arundinaceus</name>
    <dbReference type="NCBI Taxonomy" id="35708"/>
    <lineage>
        <taxon>Eukaryota</taxon>
        <taxon>Viridiplantae</taxon>
        <taxon>Streptophyta</taxon>
        <taxon>Embryophyta</taxon>
        <taxon>Tracheophyta</taxon>
        <taxon>Spermatophyta</taxon>
        <taxon>Magnoliopsida</taxon>
        <taxon>Liliopsida</taxon>
        <taxon>Poales</taxon>
        <taxon>Poaceae</taxon>
        <taxon>PACMAD clade</taxon>
        <taxon>Arundinoideae</taxon>
        <taxon>Arundineae</taxon>
        <taxon>Arundo</taxon>
    </lineage>
</organism>
<dbReference type="AlphaFoldDB" id="A0A0A9ENK7"/>
<name>A0A0A9ENK7_ARUDO</name>
<evidence type="ECO:0000313" key="1">
    <source>
        <dbReference type="EMBL" id="JAE02340.1"/>
    </source>
</evidence>
<dbReference type="EMBL" id="GBRH01195556">
    <property type="protein sequence ID" value="JAE02340.1"/>
    <property type="molecule type" value="Transcribed_RNA"/>
</dbReference>